<dbReference type="Proteomes" id="UP000256794">
    <property type="component" value="Unassembled WGS sequence"/>
</dbReference>
<keyword evidence="1" id="KW-0812">Transmembrane</keyword>
<dbReference type="EMBL" id="QUMX01000014">
    <property type="protein sequence ID" value="REG46697.1"/>
    <property type="molecule type" value="Genomic_DNA"/>
</dbReference>
<evidence type="ECO:0000256" key="1">
    <source>
        <dbReference type="SAM" id="Phobius"/>
    </source>
</evidence>
<organism evidence="2 5">
    <name type="scientific">Paracoccus versutus</name>
    <name type="common">Thiobacillus versutus</name>
    <dbReference type="NCBI Taxonomy" id="34007"/>
    <lineage>
        <taxon>Bacteria</taxon>
        <taxon>Pseudomonadati</taxon>
        <taxon>Pseudomonadota</taxon>
        <taxon>Alphaproteobacteria</taxon>
        <taxon>Rhodobacterales</taxon>
        <taxon>Paracoccaceae</taxon>
        <taxon>Paracoccus</taxon>
    </lineage>
</organism>
<evidence type="ECO:0000313" key="5">
    <source>
        <dbReference type="Proteomes" id="UP000256941"/>
    </source>
</evidence>
<dbReference type="Proteomes" id="UP000256941">
    <property type="component" value="Unassembled WGS sequence"/>
</dbReference>
<proteinExistence type="predicted"/>
<evidence type="ECO:0000313" key="2">
    <source>
        <dbReference type="EMBL" id="REF71850.1"/>
    </source>
</evidence>
<keyword evidence="1" id="KW-0472">Membrane</keyword>
<sequence length="91" mass="10065">MIALASHPATAALCALLWGVMACLLPFVRLRWRHSALWALVLCGVPVLGWLTYLCGPGFGVLFLALGLSLLVWPPFDARRRRRALAQRGLR</sequence>
<dbReference type="OrthoDB" id="7862849at2"/>
<dbReference type="InterPro" id="IPR018919">
    <property type="entry name" value="DUF2484"/>
</dbReference>
<gene>
    <name evidence="3" type="ORF">ATH84_101491</name>
    <name evidence="2" type="ORF">BDD41_0309</name>
</gene>
<protein>
    <submittedName>
        <fullName evidence="2">Uncharacterized protein DUF2484</fullName>
    </submittedName>
</protein>
<keyword evidence="1" id="KW-1133">Transmembrane helix</keyword>
<feature type="transmembrane region" description="Helical" evidence="1">
    <location>
        <begin position="59"/>
        <end position="76"/>
    </location>
</feature>
<keyword evidence="4" id="KW-1185">Reference proteome</keyword>
<name>A0A099FIM6_PARVE</name>
<accession>A0A3D9XN35</accession>
<feature type="transmembrane region" description="Helical" evidence="1">
    <location>
        <begin position="35"/>
        <end position="53"/>
    </location>
</feature>
<evidence type="ECO:0000313" key="4">
    <source>
        <dbReference type="Proteomes" id="UP000256794"/>
    </source>
</evidence>
<dbReference type="eggNOG" id="ENOG50301BV">
    <property type="taxonomic scope" value="Bacteria"/>
</dbReference>
<dbReference type="AlphaFoldDB" id="A0A099FIM6"/>
<comment type="caution">
    <text evidence="2">The sequence shown here is derived from an EMBL/GenBank/DDBJ whole genome shotgun (WGS) entry which is preliminary data.</text>
</comment>
<dbReference type="EMBL" id="QTUJ01000001">
    <property type="protein sequence ID" value="REF71850.1"/>
    <property type="molecule type" value="Genomic_DNA"/>
</dbReference>
<dbReference type="Pfam" id="PF10658">
    <property type="entry name" value="DUF2484"/>
    <property type="match status" value="1"/>
</dbReference>
<dbReference type="RefSeq" id="WP_036754962.1">
    <property type="nucleotide sequence ID" value="NZ_CP035287.1"/>
</dbReference>
<reference evidence="4 5" key="1">
    <citation type="submission" date="2018-08" db="EMBL/GenBank/DDBJ databases">
        <title>Genomic Encyclopedia of Archaeal and Bacterial Type Strains, Phase II (KMG-II): from individual species to whole genera.</title>
        <authorList>
            <person name="Goeker M."/>
        </authorList>
    </citation>
    <scope>NUCLEOTIDE SEQUENCE [LARGE SCALE GENOMIC DNA]</scope>
    <source>
        <strain evidence="2 5">DSM 17099</strain>
        <strain evidence="3 4">DSM 582</strain>
    </source>
</reference>
<accession>A0A099FIM6</accession>
<feature type="transmembrane region" description="Helical" evidence="1">
    <location>
        <begin position="6"/>
        <end position="28"/>
    </location>
</feature>
<evidence type="ECO:0000313" key="3">
    <source>
        <dbReference type="EMBL" id="REG46697.1"/>
    </source>
</evidence>